<accession>A0A182EG02</accession>
<evidence type="ECO:0000313" key="6">
    <source>
        <dbReference type="WBParaSite" id="nOo.2.0.1.t07021-RA"/>
    </source>
</evidence>
<dbReference type="WBParaSite" id="nOo.2.0.1.t07021-RA">
    <property type="protein sequence ID" value="nOo.2.0.1.t07021-RA"/>
    <property type="gene ID" value="nOo.2.0.1.g07021"/>
</dbReference>
<reference evidence="2 4" key="2">
    <citation type="submission" date="2018-08" db="EMBL/GenBank/DDBJ databases">
        <authorList>
            <person name="Laetsch R D."/>
            <person name="Stevens L."/>
            <person name="Kumar S."/>
            <person name="Blaxter L. M."/>
        </authorList>
    </citation>
    <scope>NUCLEOTIDE SEQUENCE [LARGE SCALE GENOMIC DNA]</scope>
</reference>
<dbReference type="PANTHER" id="PTHR12277">
    <property type="entry name" value="ALPHA/BETA HYDROLASE DOMAIN-CONTAINING PROTEIN"/>
    <property type="match status" value="1"/>
</dbReference>
<dbReference type="STRING" id="42157.A0A182EG02"/>
<dbReference type="PANTHER" id="PTHR12277:SF39">
    <property type="entry name" value="SERINE AMINOPEPTIDASE S33 DOMAIN-CONTAINING PROTEIN"/>
    <property type="match status" value="1"/>
</dbReference>
<dbReference type="GO" id="GO:0010008">
    <property type="term" value="C:endosome membrane"/>
    <property type="evidence" value="ECO:0007669"/>
    <property type="project" value="TreeGrafter"/>
</dbReference>
<feature type="domain" description="Serine aminopeptidase S33" evidence="1">
    <location>
        <begin position="172"/>
        <end position="248"/>
    </location>
</feature>
<evidence type="ECO:0000313" key="5">
    <source>
        <dbReference type="WBParaSite" id="nOo.2.0.1.t07020-RA"/>
    </source>
</evidence>
<evidence type="ECO:0000313" key="4">
    <source>
        <dbReference type="Proteomes" id="UP000271087"/>
    </source>
</evidence>
<name>A0A182EG02_ONCOC</name>
<dbReference type="Gene3D" id="3.40.50.1820">
    <property type="entry name" value="alpha/beta hydrolase"/>
    <property type="match status" value="1"/>
</dbReference>
<reference evidence="5 6" key="1">
    <citation type="submission" date="2016-06" db="UniProtKB">
        <authorList>
            <consortium name="WormBaseParasite"/>
        </authorList>
    </citation>
    <scope>IDENTIFICATION</scope>
</reference>
<dbReference type="InterPro" id="IPR022742">
    <property type="entry name" value="Hydrolase_4"/>
</dbReference>
<dbReference type="OrthoDB" id="446723at2759"/>
<dbReference type="GO" id="GO:0005886">
    <property type="term" value="C:plasma membrane"/>
    <property type="evidence" value="ECO:0007669"/>
    <property type="project" value="TreeGrafter"/>
</dbReference>
<protein>
    <submittedName>
        <fullName evidence="5 6">Hydrolase_4 domain-containing protein</fullName>
    </submittedName>
</protein>
<dbReference type="GO" id="GO:0008474">
    <property type="term" value="F:palmitoyl-(protein) hydrolase activity"/>
    <property type="evidence" value="ECO:0007669"/>
    <property type="project" value="TreeGrafter"/>
</dbReference>
<evidence type="ECO:0000313" key="2">
    <source>
        <dbReference type="EMBL" id="VDK84574.1"/>
    </source>
</evidence>
<dbReference type="Pfam" id="PF12146">
    <property type="entry name" value="Hydrolase_4"/>
    <property type="match status" value="1"/>
</dbReference>
<dbReference type="Proteomes" id="UP000271087">
    <property type="component" value="Unassembled WGS sequence"/>
</dbReference>
<sequence>KLKKNGGKREECVEDYSQSTNHFELHHANPDYTGILCYVFCCPPIPEMITRKLAFHPPIKGRTYVVWGMNVHGNLVQTNNAKKASKFISLKFEAQHLTEASPIPMEGIEIVIIKTRRGSYIPILRINNLIYESSDESKNLVVLFSQPNSSDLGCYFQPHGINFRNISDLLQIVLYAYDYSGYGISTDSPSEKNIYADVEAAYKHIFESQGPHVRIALLGYSIGTAPTIYMASKHPPNLCGIVLIAPFTSGLRLCGKAERTWCIDRFLNYDRAPEVNVPVLICHGCMDNVVPKSHSEILVDQFPRAVTPFFVEHANHLTIFSEHFPSVFIRIRHFLFHETDSLQHALV</sequence>
<dbReference type="AlphaFoldDB" id="A0A182EG02"/>
<dbReference type="InterPro" id="IPR029058">
    <property type="entry name" value="AB_hydrolase_fold"/>
</dbReference>
<keyword evidence="4" id="KW-1185">Reference proteome</keyword>
<gene>
    <name evidence="2" type="ORF">NOO_LOCUS7020</name>
    <name evidence="3" type="ORF">NOO_LOCUS7021</name>
</gene>
<proteinExistence type="predicted"/>
<organism evidence="6">
    <name type="scientific">Onchocerca ochengi</name>
    <name type="common">Filarial nematode worm</name>
    <dbReference type="NCBI Taxonomy" id="42157"/>
    <lineage>
        <taxon>Eukaryota</taxon>
        <taxon>Metazoa</taxon>
        <taxon>Ecdysozoa</taxon>
        <taxon>Nematoda</taxon>
        <taxon>Chromadorea</taxon>
        <taxon>Rhabditida</taxon>
        <taxon>Spirurina</taxon>
        <taxon>Spiruromorpha</taxon>
        <taxon>Filarioidea</taxon>
        <taxon>Onchocercidae</taxon>
        <taxon>Onchocerca</taxon>
    </lineage>
</organism>
<dbReference type="EMBL" id="UYRW01002346">
    <property type="protein sequence ID" value="VDK84575.1"/>
    <property type="molecule type" value="Genomic_DNA"/>
</dbReference>
<dbReference type="SUPFAM" id="SSF53474">
    <property type="entry name" value="alpha/beta-Hydrolases"/>
    <property type="match status" value="1"/>
</dbReference>
<evidence type="ECO:0000313" key="3">
    <source>
        <dbReference type="EMBL" id="VDK84575.1"/>
    </source>
</evidence>
<dbReference type="EMBL" id="UYRW01002346">
    <property type="protein sequence ID" value="VDK84574.1"/>
    <property type="molecule type" value="Genomic_DNA"/>
</dbReference>
<dbReference type="WBParaSite" id="nOo.2.0.1.t07020-RA">
    <property type="protein sequence ID" value="nOo.2.0.1.t07020-RA"/>
    <property type="gene ID" value="nOo.2.0.1.g07020"/>
</dbReference>
<evidence type="ECO:0000259" key="1">
    <source>
        <dbReference type="Pfam" id="PF12146"/>
    </source>
</evidence>